<keyword evidence="1" id="KW-0808">Transferase</keyword>
<evidence type="ECO:0000256" key="4">
    <source>
        <dbReference type="ARBA" id="ARBA00022759"/>
    </source>
</evidence>
<dbReference type="InterPro" id="IPR043502">
    <property type="entry name" value="DNA/RNA_pol_sf"/>
</dbReference>
<dbReference type="GO" id="GO:0035613">
    <property type="term" value="F:RNA stem-loop binding"/>
    <property type="evidence" value="ECO:0007669"/>
    <property type="project" value="TreeGrafter"/>
</dbReference>
<dbReference type="InterPro" id="IPR010661">
    <property type="entry name" value="RVT_thumb"/>
</dbReference>
<dbReference type="Proteomes" id="UP000614027">
    <property type="component" value="Unassembled WGS sequence"/>
</dbReference>
<keyword evidence="3" id="KW-0540">Nuclease</keyword>
<proteinExistence type="predicted"/>
<evidence type="ECO:0000313" key="9">
    <source>
        <dbReference type="Proteomes" id="UP000614027"/>
    </source>
</evidence>
<evidence type="ECO:0000256" key="6">
    <source>
        <dbReference type="ARBA" id="ARBA00022918"/>
    </source>
</evidence>
<dbReference type="GO" id="GO:0004519">
    <property type="term" value="F:endonuclease activity"/>
    <property type="evidence" value="ECO:0007669"/>
    <property type="project" value="UniProtKB-KW"/>
</dbReference>
<dbReference type="GO" id="GO:0016787">
    <property type="term" value="F:hydrolase activity"/>
    <property type="evidence" value="ECO:0007669"/>
    <property type="project" value="UniProtKB-KW"/>
</dbReference>
<keyword evidence="5" id="KW-0378">Hydrolase</keyword>
<organism evidence="8 9">
    <name type="scientific">Campylorhamphus procurvoides</name>
    <dbReference type="NCBI Taxonomy" id="190295"/>
    <lineage>
        <taxon>Eukaryota</taxon>
        <taxon>Metazoa</taxon>
        <taxon>Chordata</taxon>
        <taxon>Craniata</taxon>
        <taxon>Vertebrata</taxon>
        <taxon>Euteleostomi</taxon>
        <taxon>Archelosauria</taxon>
        <taxon>Archosauria</taxon>
        <taxon>Dinosauria</taxon>
        <taxon>Saurischia</taxon>
        <taxon>Theropoda</taxon>
        <taxon>Coelurosauria</taxon>
        <taxon>Aves</taxon>
        <taxon>Neognathae</taxon>
        <taxon>Neoaves</taxon>
        <taxon>Telluraves</taxon>
        <taxon>Australaves</taxon>
        <taxon>Passeriformes</taxon>
        <taxon>Dendrocolaptidae</taxon>
        <taxon>Campylorhamphus</taxon>
    </lineage>
</organism>
<dbReference type="Pfam" id="PF06817">
    <property type="entry name" value="RVT_thumb"/>
    <property type="match status" value="1"/>
</dbReference>
<evidence type="ECO:0000259" key="7">
    <source>
        <dbReference type="Pfam" id="PF06817"/>
    </source>
</evidence>
<sequence length="97" mass="10972">LQKLFGTINCIRPMLGITTEELSPLFDLLKGGPDLPSLCQFTETSQQALQLVTKKIHTVFAGWHRLNVMIALFVIYSSFQPYALIGQWVTEHQVIIL</sequence>
<feature type="non-terminal residue" evidence="8">
    <location>
        <position position="1"/>
    </location>
</feature>
<keyword evidence="9" id="KW-1185">Reference proteome</keyword>
<keyword evidence="4" id="KW-0255">Endonuclease</keyword>
<reference evidence="8" key="1">
    <citation type="submission" date="2019-09" db="EMBL/GenBank/DDBJ databases">
        <title>Bird 10,000 Genomes (B10K) Project - Family phase.</title>
        <authorList>
            <person name="Zhang G."/>
        </authorList>
    </citation>
    <scope>NUCLEOTIDE SEQUENCE</scope>
    <source>
        <strain evidence="8">B10K-DU-001-09</strain>
        <tissue evidence="8">Muscle</tissue>
    </source>
</reference>
<dbReference type="PANTHER" id="PTHR41694:SF3">
    <property type="entry name" value="RNA-DIRECTED DNA POLYMERASE-RELATED"/>
    <property type="match status" value="1"/>
</dbReference>
<dbReference type="InterPro" id="IPR043128">
    <property type="entry name" value="Rev_trsase/Diguanyl_cyclase"/>
</dbReference>
<dbReference type="GO" id="GO:0003964">
    <property type="term" value="F:RNA-directed DNA polymerase activity"/>
    <property type="evidence" value="ECO:0007669"/>
    <property type="project" value="UniProtKB-KW"/>
</dbReference>
<keyword evidence="2" id="KW-0548">Nucleotidyltransferase</keyword>
<comment type="caution">
    <text evidence="8">The sequence shown here is derived from an EMBL/GenBank/DDBJ whole genome shotgun (WGS) entry which is preliminary data.</text>
</comment>
<dbReference type="Gene3D" id="3.30.70.270">
    <property type="match status" value="1"/>
</dbReference>
<keyword evidence="6" id="KW-0695">RNA-directed DNA polymerase</keyword>
<evidence type="ECO:0000256" key="3">
    <source>
        <dbReference type="ARBA" id="ARBA00022722"/>
    </source>
</evidence>
<dbReference type="EMBL" id="WBMV01002801">
    <property type="protein sequence ID" value="NXC27726.1"/>
    <property type="molecule type" value="Genomic_DNA"/>
</dbReference>
<evidence type="ECO:0000313" key="8">
    <source>
        <dbReference type="EMBL" id="NXC27726.1"/>
    </source>
</evidence>
<evidence type="ECO:0000256" key="1">
    <source>
        <dbReference type="ARBA" id="ARBA00022679"/>
    </source>
</evidence>
<feature type="domain" description="Reverse transcriptase thumb" evidence="7">
    <location>
        <begin position="1"/>
        <end position="50"/>
    </location>
</feature>
<dbReference type="PANTHER" id="PTHR41694">
    <property type="entry name" value="ENDOGENOUS RETROVIRUS GROUP K MEMBER POL PROTEIN"/>
    <property type="match status" value="1"/>
</dbReference>
<dbReference type="AlphaFoldDB" id="A0A851MC15"/>
<evidence type="ECO:0000256" key="2">
    <source>
        <dbReference type="ARBA" id="ARBA00022695"/>
    </source>
</evidence>
<name>A0A851MC15_9DEND</name>
<evidence type="ECO:0000256" key="5">
    <source>
        <dbReference type="ARBA" id="ARBA00022801"/>
    </source>
</evidence>
<gene>
    <name evidence="8" type="primary">Ervk18_0</name>
    <name evidence="8" type="ORF">CAMPRO_R15640</name>
</gene>
<accession>A0A851MC15</accession>
<dbReference type="SUPFAM" id="SSF56672">
    <property type="entry name" value="DNA/RNA polymerases"/>
    <property type="match status" value="1"/>
</dbReference>
<protein>
    <submittedName>
        <fullName evidence="8">POK18 protein</fullName>
    </submittedName>
</protein>
<feature type="non-terminal residue" evidence="8">
    <location>
        <position position="97"/>
    </location>
</feature>
<dbReference type="OrthoDB" id="9395730at2759"/>